<evidence type="ECO:0000313" key="2">
    <source>
        <dbReference type="EMBL" id="MBB5844150.1"/>
    </source>
</evidence>
<name>A0A841AJR7_9MICO</name>
<dbReference type="Gene3D" id="1.10.10.10">
    <property type="entry name" value="Winged helix-like DNA-binding domain superfamily/Winged helix DNA-binding domain"/>
    <property type="match status" value="1"/>
</dbReference>
<dbReference type="RefSeq" id="WP_184238031.1">
    <property type="nucleotide sequence ID" value="NZ_JACHMJ010000001.1"/>
</dbReference>
<dbReference type="InterPro" id="IPR036390">
    <property type="entry name" value="WH_DNA-bd_sf"/>
</dbReference>
<accession>A0A841AJR7</accession>
<protein>
    <submittedName>
        <fullName evidence="2">PadR family transcriptional regulator PadR</fullName>
    </submittedName>
</protein>
<keyword evidence="3" id="KW-1185">Reference proteome</keyword>
<dbReference type="Pfam" id="PF03551">
    <property type="entry name" value="PadR"/>
    <property type="match status" value="1"/>
</dbReference>
<dbReference type="SUPFAM" id="SSF46785">
    <property type="entry name" value="Winged helix' DNA-binding domain"/>
    <property type="match status" value="1"/>
</dbReference>
<comment type="caution">
    <text evidence="2">The sequence shown here is derived from an EMBL/GenBank/DDBJ whole genome shotgun (WGS) entry which is preliminary data.</text>
</comment>
<dbReference type="InterPro" id="IPR036388">
    <property type="entry name" value="WH-like_DNA-bd_sf"/>
</dbReference>
<dbReference type="Proteomes" id="UP000536685">
    <property type="component" value="Unassembled WGS sequence"/>
</dbReference>
<feature type="domain" description="Transcription regulator PadR N-terminal" evidence="1">
    <location>
        <begin position="18"/>
        <end position="89"/>
    </location>
</feature>
<reference evidence="2 3" key="1">
    <citation type="submission" date="2020-08" db="EMBL/GenBank/DDBJ databases">
        <title>Sequencing the genomes of 1000 actinobacteria strains.</title>
        <authorList>
            <person name="Klenk H.-P."/>
        </authorList>
    </citation>
    <scope>NUCLEOTIDE SEQUENCE [LARGE SCALE GENOMIC DNA]</scope>
    <source>
        <strain evidence="2 3">DSM 105784</strain>
    </source>
</reference>
<dbReference type="PANTHER" id="PTHR33169:SF14">
    <property type="entry name" value="TRANSCRIPTIONAL REGULATOR RV3488"/>
    <property type="match status" value="1"/>
</dbReference>
<dbReference type="InterPro" id="IPR005149">
    <property type="entry name" value="Tscrpt_reg_PadR_N"/>
</dbReference>
<evidence type="ECO:0000313" key="3">
    <source>
        <dbReference type="Proteomes" id="UP000536685"/>
    </source>
</evidence>
<gene>
    <name evidence="2" type="ORF">HD599_002473</name>
</gene>
<sequence>MATDIGAQLRKGVVEFCILGLLQREATYGWKLSEELIARGLIASIGTLYPILGRLRAQGLVVLSDQAAESDRPRKYYGLTPAGERQLEEFRTQWAPFAHTVSDLVGNGSHE</sequence>
<dbReference type="PANTHER" id="PTHR33169">
    <property type="entry name" value="PADR-FAMILY TRANSCRIPTIONAL REGULATOR"/>
    <property type="match status" value="1"/>
</dbReference>
<dbReference type="InterPro" id="IPR052509">
    <property type="entry name" value="Metal_resp_DNA-bind_regulator"/>
</dbReference>
<evidence type="ECO:0000259" key="1">
    <source>
        <dbReference type="Pfam" id="PF03551"/>
    </source>
</evidence>
<dbReference type="EMBL" id="JACHMJ010000001">
    <property type="protein sequence ID" value="MBB5844150.1"/>
    <property type="molecule type" value="Genomic_DNA"/>
</dbReference>
<proteinExistence type="predicted"/>
<organism evidence="2 3">
    <name type="scientific">Conyzicola lurida</name>
    <dbReference type="NCBI Taxonomy" id="1172621"/>
    <lineage>
        <taxon>Bacteria</taxon>
        <taxon>Bacillati</taxon>
        <taxon>Actinomycetota</taxon>
        <taxon>Actinomycetes</taxon>
        <taxon>Micrococcales</taxon>
        <taxon>Microbacteriaceae</taxon>
        <taxon>Conyzicola</taxon>
    </lineage>
</organism>
<dbReference type="AlphaFoldDB" id="A0A841AJR7"/>